<accession>A0ABQ2V9X7</accession>
<dbReference type="EMBL" id="BMRE01000051">
    <property type="protein sequence ID" value="GGU72566.1"/>
    <property type="molecule type" value="Genomic_DNA"/>
</dbReference>
<feature type="chain" id="PRO_5045203143" evidence="1">
    <location>
        <begin position="23"/>
        <end position="148"/>
    </location>
</feature>
<evidence type="ECO:0000313" key="2">
    <source>
        <dbReference type="EMBL" id="GGU72566.1"/>
    </source>
</evidence>
<evidence type="ECO:0000313" key="3">
    <source>
        <dbReference type="Proteomes" id="UP000649573"/>
    </source>
</evidence>
<sequence>MKRVAALLAGVLLVAPVGTASAAPCPPVGVWLTEIDFGGGQVEKVWQTYRSRGFCHEGQLEGARAFGRGDWRRTGNRTWTYEVTVEFFDGAGTPAGHADMTGKAELKSLRAKSFETAHHVRFFDAGGTLVGEGEGPLTFTKVTSGPSC</sequence>
<proteinExistence type="predicted"/>
<comment type="caution">
    <text evidence="2">The sequence shown here is derived from an EMBL/GenBank/DDBJ whole genome shotgun (WGS) entry which is preliminary data.</text>
</comment>
<organism evidence="2 3">
    <name type="scientific">Lentzea flava</name>
    <dbReference type="NCBI Taxonomy" id="103732"/>
    <lineage>
        <taxon>Bacteria</taxon>
        <taxon>Bacillati</taxon>
        <taxon>Actinomycetota</taxon>
        <taxon>Actinomycetes</taxon>
        <taxon>Pseudonocardiales</taxon>
        <taxon>Pseudonocardiaceae</taxon>
        <taxon>Lentzea</taxon>
    </lineage>
</organism>
<evidence type="ECO:0000256" key="1">
    <source>
        <dbReference type="SAM" id="SignalP"/>
    </source>
</evidence>
<dbReference type="Proteomes" id="UP000649573">
    <property type="component" value="Unassembled WGS sequence"/>
</dbReference>
<keyword evidence="3" id="KW-1185">Reference proteome</keyword>
<gene>
    <name evidence="2" type="ORF">GCM10010178_75270</name>
</gene>
<keyword evidence="1" id="KW-0732">Signal</keyword>
<reference evidence="3" key="1">
    <citation type="journal article" date="2019" name="Int. J. Syst. Evol. Microbiol.">
        <title>The Global Catalogue of Microorganisms (GCM) 10K type strain sequencing project: providing services to taxonomists for standard genome sequencing and annotation.</title>
        <authorList>
            <consortium name="The Broad Institute Genomics Platform"/>
            <consortium name="The Broad Institute Genome Sequencing Center for Infectious Disease"/>
            <person name="Wu L."/>
            <person name="Ma J."/>
        </authorList>
    </citation>
    <scope>NUCLEOTIDE SEQUENCE [LARGE SCALE GENOMIC DNA]</scope>
    <source>
        <strain evidence="3">JCM 3296</strain>
    </source>
</reference>
<protein>
    <submittedName>
        <fullName evidence="2">Uncharacterized protein</fullName>
    </submittedName>
</protein>
<feature type="signal peptide" evidence="1">
    <location>
        <begin position="1"/>
        <end position="22"/>
    </location>
</feature>
<name>A0ABQ2V9X7_9PSEU</name>